<dbReference type="InterPro" id="IPR013783">
    <property type="entry name" value="Ig-like_fold"/>
</dbReference>
<evidence type="ECO:0000313" key="4">
    <source>
        <dbReference type="Proteomes" id="UP000282084"/>
    </source>
</evidence>
<dbReference type="EMBL" id="RBXO01000001">
    <property type="protein sequence ID" value="RKT54387.1"/>
    <property type="molecule type" value="Genomic_DNA"/>
</dbReference>
<evidence type="ECO:0000256" key="1">
    <source>
        <dbReference type="SAM" id="Phobius"/>
    </source>
</evidence>
<evidence type="ECO:0000259" key="2">
    <source>
        <dbReference type="Pfam" id="PF13200"/>
    </source>
</evidence>
<dbReference type="SUPFAM" id="SSF51445">
    <property type="entry name" value="(Trans)glycosidases"/>
    <property type="match status" value="1"/>
</dbReference>
<keyword evidence="1" id="KW-0812">Transmembrane</keyword>
<keyword evidence="1" id="KW-1133">Transmembrane helix</keyword>
<protein>
    <recommendedName>
        <fullName evidence="2">DUF4015 domain-containing protein</fullName>
    </recommendedName>
</protein>
<reference evidence="3 4" key="1">
    <citation type="submission" date="2018-10" db="EMBL/GenBank/DDBJ databases">
        <title>Sequencing the genomes of 1000 actinobacteria strains.</title>
        <authorList>
            <person name="Klenk H.-P."/>
        </authorList>
    </citation>
    <scope>NUCLEOTIDE SEQUENCE [LARGE SCALE GENOMIC DNA]</scope>
    <source>
        <strain evidence="3 4">DSM 43800</strain>
    </source>
</reference>
<dbReference type="InterPro" id="IPR017853">
    <property type="entry name" value="GH"/>
</dbReference>
<dbReference type="RefSeq" id="WP_121005989.1">
    <property type="nucleotide sequence ID" value="NZ_RBXO01000001.1"/>
</dbReference>
<dbReference type="Pfam" id="PF13200">
    <property type="entry name" value="DUF4015"/>
    <property type="match status" value="1"/>
</dbReference>
<dbReference type="InterPro" id="IPR025275">
    <property type="entry name" value="DUF4015"/>
</dbReference>
<dbReference type="AlphaFoldDB" id="A0A495W047"/>
<name>A0A495W047_9PSEU</name>
<feature type="domain" description="DUF4015" evidence="2">
    <location>
        <begin position="210"/>
        <end position="517"/>
    </location>
</feature>
<accession>A0A495W047</accession>
<evidence type="ECO:0000313" key="3">
    <source>
        <dbReference type="EMBL" id="RKT54387.1"/>
    </source>
</evidence>
<keyword evidence="4" id="KW-1185">Reference proteome</keyword>
<proteinExistence type="predicted"/>
<organism evidence="3 4">
    <name type="scientific">Saccharothrix australiensis</name>
    <dbReference type="NCBI Taxonomy" id="2072"/>
    <lineage>
        <taxon>Bacteria</taxon>
        <taxon>Bacillati</taxon>
        <taxon>Actinomycetota</taxon>
        <taxon>Actinomycetes</taxon>
        <taxon>Pseudonocardiales</taxon>
        <taxon>Pseudonocardiaceae</taxon>
        <taxon>Saccharothrix</taxon>
    </lineage>
</organism>
<dbReference type="OrthoDB" id="9774125at2"/>
<dbReference type="Gene3D" id="3.20.20.80">
    <property type="entry name" value="Glycosidases"/>
    <property type="match status" value="1"/>
</dbReference>
<dbReference type="Proteomes" id="UP000282084">
    <property type="component" value="Unassembled WGS sequence"/>
</dbReference>
<keyword evidence="1" id="KW-0472">Membrane</keyword>
<gene>
    <name evidence="3" type="ORF">C8E97_3007</name>
</gene>
<dbReference type="GO" id="GO:0005975">
    <property type="term" value="P:carbohydrate metabolic process"/>
    <property type="evidence" value="ECO:0007669"/>
    <property type="project" value="UniProtKB-ARBA"/>
</dbReference>
<feature type="transmembrane region" description="Helical" evidence="1">
    <location>
        <begin position="12"/>
        <end position="32"/>
    </location>
</feature>
<dbReference type="Gene3D" id="2.60.40.10">
    <property type="entry name" value="Immunoglobulins"/>
    <property type="match status" value="1"/>
</dbReference>
<comment type="caution">
    <text evidence="3">The sequence shown here is derived from an EMBL/GenBank/DDBJ whole genome shotgun (WGS) entry which is preliminary data.</text>
</comment>
<sequence length="525" mass="56243">MPDSPLKAKRVLIPVVAVAVLLVVAGVVTTIVHTRDVSLAVADLADGTSITPSDVEQVSITAADPAELHGVSVQVDGRPVEVRQVEGRMTLAGMKLAEGPHTLSVRVPNLLPWLPDTSVDRAFTVDATPPAVEVESAEAKSPRGPLTVRGTADGADSVRVGDQRVPVRDGRFEATLDSVPAQLKVRADDSAGNATERDVTVKVTHPGMRAVHMSASAWATESLREPVLAMARERRIDTIQLDIKDESGEIGYESQVPLARQVGATRNHYDARATLDELHRMGLRVVGRLVAFRDPVLGRASWESGARDRLTQNTSGAPWSAHYGEFAFTNFANQEVRGYNIAIAEEAARLGFDDILYDYVRRPDGPVGQMVFPGLTTTPEQSIVDFVKDSRAAVRPHGAYLGASVFGIAAHSPTDVAQDIPAMAPHVDYVSPMVYPSHWGPGEYGVDNPNARPYDIVRASVANFVELTKSGSTTVIPWLQAFSMGHNYGPGEIQAQVAASRDAGVPSFLLWNAACTYGSSGLEPA</sequence>